<accession>A0AAU9I9A0</accession>
<keyword evidence="2" id="KW-1185">Reference proteome</keyword>
<organism evidence="1 2">
    <name type="scientific">Blepharisma stoltei</name>
    <dbReference type="NCBI Taxonomy" id="1481888"/>
    <lineage>
        <taxon>Eukaryota</taxon>
        <taxon>Sar</taxon>
        <taxon>Alveolata</taxon>
        <taxon>Ciliophora</taxon>
        <taxon>Postciliodesmatophora</taxon>
        <taxon>Heterotrichea</taxon>
        <taxon>Heterotrichida</taxon>
        <taxon>Blepharismidae</taxon>
        <taxon>Blepharisma</taxon>
    </lineage>
</organism>
<comment type="caution">
    <text evidence="1">The sequence shown here is derived from an EMBL/GenBank/DDBJ whole genome shotgun (WGS) entry which is preliminary data.</text>
</comment>
<dbReference type="EMBL" id="CAJZBQ010000005">
    <property type="protein sequence ID" value="CAG9311868.1"/>
    <property type="molecule type" value="Genomic_DNA"/>
</dbReference>
<evidence type="ECO:0000313" key="2">
    <source>
        <dbReference type="Proteomes" id="UP001162131"/>
    </source>
</evidence>
<dbReference type="Proteomes" id="UP001162131">
    <property type="component" value="Unassembled WGS sequence"/>
</dbReference>
<name>A0AAU9I9A0_9CILI</name>
<dbReference type="AlphaFoldDB" id="A0AAU9I9A0"/>
<evidence type="ECO:0000313" key="1">
    <source>
        <dbReference type="EMBL" id="CAG9311868.1"/>
    </source>
</evidence>
<proteinExistence type="predicted"/>
<gene>
    <name evidence="1" type="ORF">BSTOLATCC_MIC5128</name>
</gene>
<protein>
    <submittedName>
        <fullName evidence="1">Uncharacterized protein</fullName>
    </submittedName>
</protein>
<reference evidence="1" key="1">
    <citation type="submission" date="2021-09" db="EMBL/GenBank/DDBJ databases">
        <authorList>
            <consortium name="AG Swart"/>
            <person name="Singh M."/>
            <person name="Singh A."/>
            <person name="Seah K."/>
            <person name="Emmerich C."/>
        </authorList>
    </citation>
    <scope>NUCLEOTIDE SEQUENCE</scope>
    <source>
        <strain evidence="1">ATCC30299</strain>
    </source>
</reference>
<sequence length="67" mass="8197">MGHFGLFLIKFPSIYQLGIQVDHYNIGSYFFGKLSLYWQSRRSWLWQQLSGKNYLEKIFNDFSYKKY</sequence>